<proteinExistence type="predicted"/>
<reference evidence="1 2" key="1">
    <citation type="submission" date="2012-04" db="EMBL/GenBank/DDBJ databases">
        <authorList>
            <person name="Harkins D.M."/>
            <person name="Madupu R."/>
            <person name="Durkin A.S."/>
            <person name="Torralba M."/>
            <person name="Methe B."/>
            <person name="Sutton G.G."/>
            <person name="Nelson K.E."/>
        </authorList>
    </citation>
    <scope>NUCLEOTIDE SEQUENCE [LARGE SCALE GENOMIC DNA]</scope>
    <source>
        <strain evidence="1 2">VK64</strain>
    </source>
</reference>
<comment type="caution">
    <text evidence="1">The sequence shown here is derived from an EMBL/GenBank/DDBJ whole genome shotgun (WGS) entry which is preliminary data.</text>
</comment>
<evidence type="ECO:0000313" key="2">
    <source>
        <dbReference type="Proteomes" id="UP000004473"/>
    </source>
</evidence>
<sequence length="58" mass="6536">MGVWEAFKIFRLFSNYFFATVSILRATIEAEAVTPAIPIKEAAAKVNKFFISGNPFTY</sequence>
<protein>
    <submittedName>
        <fullName evidence="1">Uncharacterized protein</fullName>
    </submittedName>
</protein>
<evidence type="ECO:0000313" key="1">
    <source>
        <dbReference type="EMBL" id="EIG30185.1"/>
    </source>
</evidence>
<gene>
    <name evidence="1" type="ORF">HMPREF1051_0301</name>
</gene>
<accession>I2NWH4</accession>
<dbReference type="EMBL" id="AJMT01000015">
    <property type="protein sequence ID" value="EIG30185.1"/>
    <property type="molecule type" value="Genomic_DNA"/>
</dbReference>
<organism evidence="1 2">
    <name type="scientific">Neisseria sicca VK64</name>
    <dbReference type="NCBI Taxonomy" id="1095748"/>
    <lineage>
        <taxon>Bacteria</taxon>
        <taxon>Pseudomonadati</taxon>
        <taxon>Pseudomonadota</taxon>
        <taxon>Betaproteobacteria</taxon>
        <taxon>Neisseriales</taxon>
        <taxon>Neisseriaceae</taxon>
        <taxon>Neisseria</taxon>
    </lineage>
</organism>
<dbReference type="Proteomes" id="UP000004473">
    <property type="component" value="Unassembled WGS sequence"/>
</dbReference>
<dbReference type="AlphaFoldDB" id="I2NWH4"/>
<name>I2NWH4_NEISI</name>